<dbReference type="STRING" id="681398.PJIAN_1496"/>
<dbReference type="Gene3D" id="3.40.50.300">
    <property type="entry name" value="P-loop containing nucleotide triphosphate hydrolases"/>
    <property type="match status" value="1"/>
</dbReference>
<dbReference type="RefSeq" id="WP_068701679.1">
    <property type="nucleotide sequence ID" value="NZ_BDCR01000001.1"/>
</dbReference>
<dbReference type="InterPro" id="IPR027417">
    <property type="entry name" value="P-loop_NTPase"/>
</dbReference>
<name>A0A170YM91_9BACT</name>
<reference evidence="2" key="2">
    <citation type="journal article" date="2017" name="Genome Announc.">
        <title>Draft genome sequence of Paludibacter jiangxiensis NM7(T), a propionate-producing fermentative bacterium.</title>
        <authorList>
            <person name="Qiu Y.-L."/>
            <person name="Tourlousse D.M."/>
            <person name="Matsuura N."/>
            <person name="Ohashi A."/>
            <person name="Sekiguchi Y."/>
        </authorList>
    </citation>
    <scope>NUCLEOTIDE SEQUENCE [LARGE SCALE GENOMIC DNA]</scope>
    <source>
        <strain evidence="2">NM7</strain>
    </source>
</reference>
<comment type="caution">
    <text evidence="1">The sequence shown here is derived from an EMBL/GenBank/DDBJ whole genome shotgun (WGS) entry which is preliminary data.</text>
</comment>
<dbReference type="Proteomes" id="UP000076586">
    <property type="component" value="Unassembled WGS sequence"/>
</dbReference>
<evidence type="ECO:0000313" key="2">
    <source>
        <dbReference type="Proteomes" id="UP000076586"/>
    </source>
</evidence>
<sequence>MHFPFDVTINFAQSRIPNVQNRTIKVYNGITTFLGPNGSGKTQLLRGLKTSLNIHLNGKKIRYISAGRLGVMERYRSDFDGWRNQTIDFDSAEFGSKGAVARRHLLFQVCLMFSPCWRRFSDSVTCAHNQRGL</sequence>
<accession>A0A170YM91</accession>
<reference evidence="2" key="1">
    <citation type="submission" date="2016-04" db="EMBL/GenBank/DDBJ databases">
        <title>Draft genome sequence of Paludibacter jiangxiensis strain NM7.</title>
        <authorList>
            <person name="Qiu Y."/>
            <person name="Matsuura N."/>
            <person name="Ohashi A."/>
            <person name="Tourlousse M.D."/>
            <person name="Sekiguchi Y."/>
        </authorList>
    </citation>
    <scope>NUCLEOTIDE SEQUENCE [LARGE SCALE GENOMIC DNA]</scope>
    <source>
        <strain evidence="2">NM7</strain>
    </source>
</reference>
<protein>
    <submittedName>
        <fullName evidence="1">Uncharacterized protein</fullName>
    </submittedName>
</protein>
<dbReference type="EMBL" id="BDCR01000001">
    <property type="protein sequence ID" value="GAT61909.1"/>
    <property type="molecule type" value="Genomic_DNA"/>
</dbReference>
<dbReference type="AlphaFoldDB" id="A0A170YM91"/>
<gene>
    <name evidence="1" type="ORF">PJIAN_1496</name>
</gene>
<organism evidence="1 2">
    <name type="scientific">Paludibacter jiangxiensis</name>
    <dbReference type="NCBI Taxonomy" id="681398"/>
    <lineage>
        <taxon>Bacteria</taxon>
        <taxon>Pseudomonadati</taxon>
        <taxon>Bacteroidota</taxon>
        <taxon>Bacteroidia</taxon>
        <taxon>Bacteroidales</taxon>
        <taxon>Paludibacteraceae</taxon>
        <taxon>Paludibacter</taxon>
    </lineage>
</organism>
<proteinExistence type="predicted"/>
<evidence type="ECO:0000313" key="1">
    <source>
        <dbReference type="EMBL" id="GAT61909.1"/>
    </source>
</evidence>
<keyword evidence="2" id="KW-1185">Reference proteome</keyword>
<dbReference type="SUPFAM" id="SSF52540">
    <property type="entry name" value="P-loop containing nucleoside triphosphate hydrolases"/>
    <property type="match status" value="1"/>
</dbReference>